<protein>
    <submittedName>
        <fullName evidence="3">MFS domain-containing protein</fullName>
    </submittedName>
</protein>
<organism evidence="2 3">
    <name type="scientific">Heligmosomoides polygyrus</name>
    <name type="common">Parasitic roundworm</name>
    <dbReference type="NCBI Taxonomy" id="6339"/>
    <lineage>
        <taxon>Eukaryota</taxon>
        <taxon>Metazoa</taxon>
        <taxon>Ecdysozoa</taxon>
        <taxon>Nematoda</taxon>
        <taxon>Chromadorea</taxon>
        <taxon>Rhabditida</taxon>
        <taxon>Rhabditina</taxon>
        <taxon>Rhabditomorpha</taxon>
        <taxon>Strongyloidea</taxon>
        <taxon>Heligmosomidae</taxon>
        <taxon>Heligmosomoides</taxon>
    </lineage>
</organism>
<evidence type="ECO:0000313" key="2">
    <source>
        <dbReference type="Proteomes" id="UP000050761"/>
    </source>
</evidence>
<feature type="transmembrane region" description="Helical" evidence="1">
    <location>
        <begin position="22"/>
        <end position="44"/>
    </location>
</feature>
<keyword evidence="1" id="KW-1133">Transmembrane helix</keyword>
<dbReference type="Proteomes" id="UP000050761">
    <property type="component" value="Unassembled WGS sequence"/>
</dbReference>
<feature type="transmembrane region" description="Helical" evidence="1">
    <location>
        <begin position="88"/>
        <end position="111"/>
    </location>
</feature>
<reference evidence="3" key="1">
    <citation type="submission" date="2019-09" db="UniProtKB">
        <authorList>
            <consortium name="WormBaseParasite"/>
        </authorList>
    </citation>
    <scope>IDENTIFICATION</scope>
</reference>
<accession>A0A183GI25</accession>
<keyword evidence="1" id="KW-0812">Transmembrane</keyword>
<keyword evidence="1" id="KW-0472">Membrane</keyword>
<dbReference type="AlphaFoldDB" id="A0A183GI25"/>
<dbReference type="WBParaSite" id="HPBE_0002226001-mRNA-1">
    <property type="protein sequence ID" value="HPBE_0002226001-mRNA-1"/>
    <property type="gene ID" value="HPBE_0002226001"/>
</dbReference>
<sequence>LIGAVTALILIGSVGSHFSPTYAALATATMATVTGPALVLAFAFNLPVATSSIDWIFWETLYTGSFAFLFLVNSITMVYSSIRWQYTAWWLGSVICALVGAAFLVDLIILVRLQLTSPKCRHIRKSDLIRGLAVRRRRMTFPLTERVSSPSIKSTVR</sequence>
<name>A0A183GI25_HELPZ</name>
<feature type="transmembrane region" description="Helical" evidence="1">
    <location>
        <begin position="56"/>
        <end position="82"/>
    </location>
</feature>
<evidence type="ECO:0000313" key="3">
    <source>
        <dbReference type="WBParaSite" id="HPBE_0002226001-mRNA-1"/>
    </source>
</evidence>
<keyword evidence="2" id="KW-1185">Reference proteome</keyword>
<proteinExistence type="predicted"/>
<evidence type="ECO:0000256" key="1">
    <source>
        <dbReference type="SAM" id="Phobius"/>
    </source>
</evidence>